<comment type="caution">
    <text evidence="2">The sequence shown here is derived from an EMBL/GenBank/DDBJ whole genome shotgun (WGS) entry which is preliminary data.</text>
</comment>
<dbReference type="PATRIC" id="fig|1674920.3.peg.3973"/>
<organism evidence="2 3">
    <name type="scientific">Pseudomonas fildesensis</name>
    <dbReference type="NCBI Taxonomy" id="1674920"/>
    <lineage>
        <taxon>Bacteria</taxon>
        <taxon>Pseudomonadati</taxon>
        <taxon>Pseudomonadota</taxon>
        <taxon>Gammaproteobacteria</taxon>
        <taxon>Pseudomonadales</taxon>
        <taxon>Pseudomonadaceae</taxon>
        <taxon>Pseudomonas</taxon>
    </lineage>
</organism>
<evidence type="ECO:0000256" key="1">
    <source>
        <dbReference type="SAM" id="Phobius"/>
    </source>
</evidence>
<keyword evidence="1" id="KW-0472">Membrane</keyword>
<keyword evidence="3" id="KW-1185">Reference proteome</keyword>
<feature type="transmembrane region" description="Helical" evidence="1">
    <location>
        <begin position="103"/>
        <end position="127"/>
    </location>
</feature>
<feature type="transmembrane region" description="Helical" evidence="1">
    <location>
        <begin position="50"/>
        <end position="66"/>
    </location>
</feature>
<dbReference type="AlphaFoldDB" id="A0A0J8FW69"/>
<keyword evidence="1" id="KW-1133">Transmembrane helix</keyword>
<feature type="transmembrane region" description="Helical" evidence="1">
    <location>
        <begin position="139"/>
        <end position="158"/>
    </location>
</feature>
<feature type="transmembrane region" description="Helical" evidence="1">
    <location>
        <begin position="178"/>
        <end position="203"/>
    </location>
</feature>
<feature type="transmembrane region" description="Helical" evidence="1">
    <location>
        <begin position="12"/>
        <end position="30"/>
    </location>
</feature>
<accession>A0A0J8FW69</accession>
<gene>
    <name evidence="2" type="ORF">ACR52_26690</name>
</gene>
<dbReference type="STRING" id="1674920.ACR52_26690"/>
<reference evidence="2 3" key="1">
    <citation type="submission" date="2015-06" db="EMBL/GenBank/DDBJ databases">
        <title>Draft genome sequence of an Antarctic Pseudomonas sp. strain KG01 with full potential for biotechnological applications.</title>
        <authorList>
            <person name="Pavlov M.S."/>
            <person name="Lira F."/>
            <person name="Martinez J.L."/>
            <person name="Marshall S.H."/>
        </authorList>
    </citation>
    <scope>NUCLEOTIDE SEQUENCE [LARGE SCALE GENOMIC DNA]</scope>
    <source>
        <strain evidence="2 3">KG01</strain>
    </source>
</reference>
<feature type="transmembrane region" description="Helical" evidence="1">
    <location>
        <begin position="210"/>
        <end position="227"/>
    </location>
</feature>
<sequence>MGNIRMLKGSTLNSLIVGVIGFFILISYGLQLQKDNEYIGYVNINLDMPYLSRVVFGIILLGIILPKKIIRPSDFFAFLYGFFVLLPYVLLSSVRGEVPFAEFVVFFMTLVLPLLLIKLMILTMPVIRVPGILTQGSVIFVLCLFVAVGIMVALSNPTPSAGFDFSNVYERRLEGRDIFISGSLFSYLSAANINGFSPFIAFWACWKKKYWLLVVPILCWLTFFYLLGVKAPLLFICVAALLGMAANKAKIVSFISYIYWLVMAAFCIFAIEYSLNGYSYVADYFIRRSFAVPPWVMSSFFEFMSSDNTSWSLLNGALEDKPISLLIGEDFLGMDGLNANTNAFIYSLGAGGIPLYFLTIALVGVVFLILDSAFSVKNNPSFICLGFSYAILVIEQAATTALLSSGIGMLIALMIFSKRNMDSTYAAK</sequence>
<evidence type="ECO:0000313" key="3">
    <source>
        <dbReference type="Proteomes" id="UP000037551"/>
    </source>
</evidence>
<feature type="transmembrane region" description="Helical" evidence="1">
    <location>
        <begin position="73"/>
        <end position="91"/>
    </location>
</feature>
<dbReference type="EMBL" id="LFMW01000025">
    <property type="protein sequence ID" value="KMT52513.1"/>
    <property type="molecule type" value="Genomic_DNA"/>
</dbReference>
<feature type="transmembrane region" description="Helical" evidence="1">
    <location>
        <begin position="382"/>
        <end position="415"/>
    </location>
</feature>
<dbReference type="Proteomes" id="UP000037551">
    <property type="component" value="Unassembled WGS sequence"/>
</dbReference>
<name>A0A0J8FW69_9PSED</name>
<feature type="transmembrane region" description="Helical" evidence="1">
    <location>
        <begin position="257"/>
        <end position="275"/>
    </location>
</feature>
<feature type="transmembrane region" description="Helical" evidence="1">
    <location>
        <begin position="344"/>
        <end position="370"/>
    </location>
</feature>
<protein>
    <submittedName>
        <fullName evidence="2">Uncharacterized protein</fullName>
    </submittedName>
</protein>
<evidence type="ECO:0000313" key="2">
    <source>
        <dbReference type="EMBL" id="KMT52513.1"/>
    </source>
</evidence>
<proteinExistence type="predicted"/>
<keyword evidence="1" id="KW-0812">Transmembrane</keyword>